<evidence type="ECO:0000256" key="12">
    <source>
        <dbReference type="ARBA" id="ARBA00042730"/>
    </source>
</evidence>
<dbReference type="Pfam" id="PF01187">
    <property type="entry name" value="MIF"/>
    <property type="match status" value="1"/>
</dbReference>
<keyword evidence="13" id="KW-1185">Reference proteome</keyword>
<dbReference type="GO" id="GO:0005615">
    <property type="term" value="C:extracellular space"/>
    <property type="evidence" value="ECO:0007669"/>
    <property type="project" value="UniProtKB-KW"/>
</dbReference>
<dbReference type="Proteomes" id="UP000887577">
    <property type="component" value="Unplaced"/>
</dbReference>
<reference evidence="14" key="1">
    <citation type="submission" date="2022-11" db="UniProtKB">
        <authorList>
            <consortium name="WormBaseParasite"/>
        </authorList>
    </citation>
    <scope>IDENTIFICATION</scope>
</reference>
<sequence>MPFVKLVTNVPEEKISQDFNQKLNRLLAEIFPGKPYEVFGIDVVSSKRYTFGGTSDPSAMLRITAFNIFGPEKNTGYSKAICEFLLSTLRIPATRILIEFIDISPSNVGYNNTTAQVMIDQGNF</sequence>
<dbReference type="PANTHER" id="PTHR11954">
    <property type="entry name" value="D-DOPACHROME DECARBOXYLASE"/>
    <property type="match status" value="1"/>
</dbReference>
<comment type="catalytic activity">
    <reaction evidence="6">
        <text>3-phenylpyruvate = enol-phenylpyruvate</text>
        <dbReference type="Rhea" id="RHEA:17097"/>
        <dbReference type="ChEBI" id="CHEBI:16815"/>
        <dbReference type="ChEBI" id="CHEBI:18005"/>
        <dbReference type="EC" id="5.3.2.1"/>
    </reaction>
</comment>
<evidence type="ECO:0000256" key="8">
    <source>
        <dbReference type="ARBA" id="ARBA00038932"/>
    </source>
</evidence>
<evidence type="ECO:0000313" key="14">
    <source>
        <dbReference type="WBParaSite" id="PSU_v2.g17199.t1"/>
    </source>
</evidence>
<evidence type="ECO:0000256" key="11">
    <source>
        <dbReference type="ARBA" id="ARBA00041912"/>
    </source>
</evidence>
<dbReference type="GO" id="GO:0005125">
    <property type="term" value="F:cytokine activity"/>
    <property type="evidence" value="ECO:0007669"/>
    <property type="project" value="UniProtKB-KW"/>
</dbReference>
<evidence type="ECO:0000256" key="9">
    <source>
        <dbReference type="ARBA" id="ARBA00039086"/>
    </source>
</evidence>
<dbReference type="InterPro" id="IPR001398">
    <property type="entry name" value="Macrophage_inhib_fac"/>
</dbReference>
<evidence type="ECO:0000256" key="7">
    <source>
        <dbReference type="ARBA" id="ARBA00036823"/>
    </source>
</evidence>
<dbReference type="EC" id="5.3.2.1" evidence="9"/>
<dbReference type="InterPro" id="IPR014347">
    <property type="entry name" value="Tautomerase/MIF_sf"/>
</dbReference>
<keyword evidence="4" id="KW-0964">Secreted</keyword>
<organism evidence="13 14">
    <name type="scientific">Panagrolaimus superbus</name>
    <dbReference type="NCBI Taxonomy" id="310955"/>
    <lineage>
        <taxon>Eukaryota</taxon>
        <taxon>Metazoa</taxon>
        <taxon>Ecdysozoa</taxon>
        <taxon>Nematoda</taxon>
        <taxon>Chromadorea</taxon>
        <taxon>Rhabditida</taxon>
        <taxon>Tylenchina</taxon>
        <taxon>Panagrolaimomorpha</taxon>
        <taxon>Panagrolaimoidea</taxon>
        <taxon>Panagrolaimidae</taxon>
        <taxon>Panagrolaimus</taxon>
    </lineage>
</organism>
<protein>
    <recommendedName>
        <fullName evidence="12">L-dopachrome isomerase</fullName>
        <ecNumber evidence="9">5.3.2.1</ecNumber>
        <ecNumber evidence="8">5.3.3.12</ecNumber>
    </recommendedName>
    <alternativeName>
        <fullName evidence="10">L-dopachrome tautomerase</fullName>
    </alternativeName>
    <alternativeName>
        <fullName evidence="11">Phenylpyruvate tautomerase</fullName>
    </alternativeName>
</protein>
<dbReference type="Gene3D" id="3.30.429.10">
    <property type="entry name" value="Macrophage Migration Inhibitory Factor"/>
    <property type="match status" value="1"/>
</dbReference>
<evidence type="ECO:0000256" key="5">
    <source>
        <dbReference type="ARBA" id="ARBA00023235"/>
    </source>
</evidence>
<evidence type="ECO:0000256" key="3">
    <source>
        <dbReference type="ARBA" id="ARBA00022514"/>
    </source>
</evidence>
<evidence type="ECO:0000256" key="4">
    <source>
        <dbReference type="ARBA" id="ARBA00022525"/>
    </source>
</evidence>
<keyword evidence="5" id="KW-0413">Isomerase</keyword>
<dbReference type="EC" id="5.3.3.12" evidence="8"/>
<dbReference type="SUPFAM" id="SSF55331">
    <property type="entry name" value="Tautomerase/MIF"/>
    <property type="match status" value="1"/>
</dbReference>
<dbReference type="AlphaFoldDB" id="A0A914YEL4"/>
<dbReference type="PANTHER" id="PTHR11954:SF6">
    <property type="entry name" value="MACROPHAGE MIGRATION INHIBITORY FACTOR"/>
    <property type="match status" value="1"/>
</dbReference>
<comment type="similarity">
    <text evidence="2">Belongs to the MIF family.</text>
</comment>
<comment type="catalytic activity">
    <reaction evidence="7">
        <text>L-dopachrome = 5,6-dihydroxyindole-2-carboxylate</text>
        <dbReference type="Rhea" id="RHEA:13041"/>
        <dbReference type="ChEBI" id="CHEBI:16875"/>
        <dbReference type="ChEBI" id="CHEBI:57509"/>
        <dbReference type="EC" id="5.3.3.12"/>
    </reaction>
</comment>
<name>A0A914YEL4_9BILA</name>
<dbReference type="GO" id="GO:0004167">
    <property type="term" value="F:dopachrome isomerase activity"/>
    <property type="evidence" value="ECO:0007669"/>
    <property type="project" value="UniProtKB-EC"/>
</dbReference>
<evidence type="ECO:0000256" key="6">
    <source>
        <dbReference type="ARBA" id="ARBA00036735"/>
    </source>
</evidence>
<keyword evidence="3" id="KW-0202">Cytokine</keyword>
<evidence type="ECO:0000256" key="2">
    <source>
        <dbReference type="ARBA" id="ARBA00005851"/>
    </source>
</evidence>
<proteinExistence type="inferred from homology"/>
<accession>A0A914YEL4</accession>
<evidence type="ECO:0000313" key="13">
    <source>
        <dbReference type="Proteomes" id="UP000887577"/>
    </source>
</evidence>
<evidence type="ECO:0000256" key="1">
    <source>
        <dbReference type="ARBA" id="ARBA00004613"/>
    </source>
</evidence>
<dbReference type="WBParaSite" id="PSU_v2.g17199.t1">
    <property type="protein sequence ID" value="PSU_v2.g17199.t1"/>
    <property type="gene ID" value="PSU_v2.g17199"/>
</dbReference>
<comment type="subcellular location">
    <subcellularLocation>
        <location evidence="1">Secreted</location>
    </subcellularLocation>
</comment>
<dbReference type="GO" id="GO:0050178">
    <property type="term" value="F:phenylpyruvate tautomerase activity"/>
    <property type="evidence" value="ECO:0007669"/>
    <property type="project" value="UniProtKB-EC"/>
</dbReference>
<evidence type="ECO:0000256" key="10">
    <source>
        <dbReference type="ARBA" id="ARBA00041631"/>
    </source>
</evidence>